<dbReference type="EMBL" id="RPHB01000003">
    <property type="protein sequence ID" value="MBW3467652.1"/>
    <property type="molecule type" value="Genomic_DNA"/>
</dbReference>
<evidence type="ECO:0000313" key="1">
    <source>
        <dbReference type="EMBL" id="MBW3467652.1"/>
    </source>
</evidence>
<name>A0A951MCL6_9BACT</name>
<organism evidence="1 2">
    <name type="scientific">Arthrospiribacter ruber</name>
    <dbReference type="NCBI Taxonomy" id="2487934"/>
    <lineage>
        <taxon>Bacteria</taxon>
        <taxon>Pseudomonadati</taxon>
        <taxon>Bacteroidota</taxon>
        <taxon>Cytophagia</taxon>
        <taxon>Cytophagales</taxon>
        <taxon>Cyclobacteriaceae</taxon>
        <taxon>Arthrospiribacter</taxon>
    </lineage>
</organism>
<protein>
    <submittedName>
        <fullName evidence="1">DUF4221 domain-containing protein</fullName>
    </submittedName>
</protein>
<dbReference type="PROSITE" id="PS51257">
    <property type="entry name" value="PROKAR_LIPOPROTEIN"/>
    <property type="match status" value="1"/>
</dbReference>
<gene>
    <name evidence="1" type="ORF">EGN73_07465</name>
</gene>
<dbReference type="Proteomes" id="UP000727490">
    <property type="component" value="Unassembled WGS sequence"/>
</dbReference>
<proteinExistence type="predicted"/>
<comment type="caution">
    <text evidence="1">The sequence shown here is derived from an EMBL/GenBank/DDBJ whole genome shotgun (WGS) entry which is preliminary data.</text>
</comment>
<reference evidence="1 2" key="1">
    <citation type="journal article" date="2020" name="Syst. Appl. Microbiol.">
        <title>Arthrospiribacter ruber gen. nov., sp. nov., a novel bacterium isolated from Arthrospira cultures.</title>
        <authorList>
            <person name="Waleron M."/>
            <person name="Misztak A."/>
            <person name="Waleron M.M."/>
            <person name="Furmaniak M."/>
            <person name="Mrozik A."/>
            <person name="Waleron K."/>
        </authorList>
    </citation>
    <scope>NUCLEOTIDE SEQUENCE [LARGE SCALE GENOMIC DNA]</scope>
    <source>
        <strain evidence="1 2">DPMB0001</strain>
    </source>
</reference>
<keyword evidence="2" id="KW-1185">Reference proteome</keyword>
<accession>A0A951MCL6</accession>
<dbReference type="RefSeq" id="WP_219287915.1">
    <property type="nucleotide sequence ID" value="NZ_RPHB01000003.1"/>
</dbReference>
<sequence>MKNFLLIALGLLLFSCGENKTETKADFSNITFSMDTVIVDAGDEIINLRSGLWLSSLSEDNSRLYLWDNQATMLDIIDLEDLKLIEKVKFEKEGPNGAGGFVSWLKHVEPDKVVLSSFNSMGLFDLKGNKVRTYKMDDLEGDGLEEREGFNQRTVVTNEGKVMYGMLGGWMIENESFAKADFENQTLKKFELPGIEELTDYQIMLKSGDRTMIMPAAKTLRKVGNRLIYSSVAFSDLFIIDMEKDSVYQISYEPTLTAKAKKGGYPSELDSDKRFMEVMAEIHSEVNFEAPIWDEENKRFYRFSFETNPSDDKEGPLLGSAQSKTISKVFISIFDENFKLLGESRLDDLESVPQFPFVKDGKIWHYVNVDDELGFVRMELNY</sequence>
<dbReference type="Pfam" id="PF13970">
    <property type="entry name" value="DUF4221"/>
    <property type="match status" value="1"/>
</dbReference>
<dbReference type="InterPro" id="IPR025316">
    <property type="entry name" value="DUF4221"/>
</dbReference>
<dbReference type="AlphaFoldDB" id="A0A951MCL6"/>
<evidence type="ECO:0000313" key="2">
    <source>
        <dbReference type="Proteomes" id="UP000727490"/>
    </source>
</evidence>